<dbReference type="GO" id="GO:0005524">
    <property type="term" value="F:ATP binding"/>
    <property type="evidence" value="ECO:0007669"/>
    <property type="project" value="UniProtKB-KW"/>
</dbReference>
<organism evidence="13 14">
    <name type="scientific">Mycoplasmopsis gallinacea</name>
    <dbReference type="NCBI Taxonomy" id="29556"/>
    <lineage>
        <taxon>Bacteria</taxon>
        <taxon>Bacillati</taxon>
        <taxon>Mycoplasmatota</taxon>
        <taxon>Mycoplasmoidales</taxon>
        <taxon>Metamycoplasmataceae</taxon>
        <taxon>Mycoplasmopsis</taxon>
    </lineage>
</organism>
<dbReference type="GO" id="GO:0005886">
    <property type="term" value="C:plasma membrane"/>
    <property type="evidence" value="ECO:0007669"/>
    <property type="project" value="UniProtKB-SubCell"/>
</dbReference>
<dbReference type="PROSITE" id="PS50929">
    <property type="entry name" value="ABC_TM1F"/>
    <property type="match status" value="1"/>
</dbReference>
<dbReference type="PROSITE" id="PS00211">
    <property type="entry name" value="ABC_TRANSPORTER_1"/>
    <property type="match status" value="1"/>
</dbReference>
<dbReference type="InterPro" id="IPR027417">
    <property type="entry name" value="P-loop_NTPase"/>
</dbReference>
<keyword evidence="9 10" id="KW-0472">Membrane</keyword>
<keyword evidence="3" id="KW-0813">Transport</keyword>
<evidence type="ECO:0000256" key="7">
    <source>
        <dbReference type="ARBA" id="ARBA00022840"/>
    </source>
</evidence>
<dbReference type="RefSeq" id="WP_167845173.1">
    <property type="nucleotide sequence ID" value="NZ_CP047225.1"/>
</dbReference>
<dbReference type="InterPro" id="IPR011527">
    <property type="entry name" value="ABC1_TM_dom"/>
</dbReference>
<accession>A0A6H0V1G5</accession>
<name>A0A6H0V1G5_9BACT</name>
<gene>
    <name evidence="13" type="ORF">GOQ20_01855</name>
</gene>
<evidence type="ECO:0000256" key="8">
    <source>
        <dbReference type="ARBA" id="ARBA00022989"/>
    </source>
</evidence>
<proteinExistence type="inferred from homology"/>
<dbReference type="PROSITE" id="PS50893">
    <property type="entry name" value="ABC_TRANSPORTER_2"/>
    <property type="match status" value="1"/>
</dbReference>
<keyword evidence="5 10" id="KW-0812">Transmembrane</keyword>
<sequence length="590" mass="65576">MQKNSKKVHLYPFTAGYRLVSFLSGFFVILEVVAQVLIPFFISELMDKGLKVGMPKTDMDAIVKYGLIILGLSFISLIFGILSGVCASKAAAGLGKNIRKAIYENIVSLSFKNLDKYSSGSLITRMTNDIINVQNAYLMIVRTLVRAPIMIVFAIIMAFVNAAMLASVLIGVVFVLAIIVFTIMFLVFKRYGLMLSSYDKLNNKISENLIAMRTIKAFAKEEKEFKEFEKQTKDVKRISIYTEKLMSLSQPIFSGAIYLCVFAFILIATNHMVFTPFNEWTITPGVLVSFFGYMFQVLISFVLVAMSVATITIAKASVGRIKEILGEKSYIQNPENPITEVKNGSIEFVDVYLKYSTNAQLENLSNINLKINAGETIGIIGKTGSSKSSLVSLLPRLYDVTSGKVLIDGHNVKDYDVASLRDAVSMVLQKNTLFSGTIRENMLWGNENATDSEIIEALKQASAYEFVFEKENGLDSKVEEGGNNFSGGQKQRLCIARALLKKSKIIVLDDSTSAVDNNTDRKIREEFSNNLKDVTKLIIAQRITSIENADRIIVLDDGKVSGYDTHENLLKNNEFYANLWKDQLAGGGNE</sequence>
<evidence type="ECO:0000256" key="9">
    <source>
        <dbReference type="ARBA" id="ARBA00023136"/>
    </source>
</evidence>
<dbReference type="Pfam" id="PF00664">
    <property type="entry name" value="ABC_membrane"/>
    <property type="match status" value="1"/>
</dbReference>
<feature type="transmembrane region" description="Helical" evidence="10">
    <location>
        <begin position="62"/>
        <end position="87"/>
    </location>
</feature>
<keyword evidence="4" id="KW-1003">Cell membrane</keyword>
<dbReference type="Gene3D" id="1.20.1560.10">
    <property type="entry name" value="ABC transporter type 1, transmembrane domain"/>
    <property type="match status" value="1"/>
</dbReference>
<comment type="subcellular location">
    <subcellularLocation>
        <location evidence="1">Cell membrane</location>
        <topology evidence="1">Multi-pass membrane protein</topology>
    </subcellularLocation>
</comment>
<evidence type="ECO:0000256" key="6">
    <source>
        <dbReference type="ARBA" id="ARBA00022741"/>
    </source>
</evidence>
<evidence type="ECO:0000256" key="4">
    <source>
        <dbReference type="ARBA" id="ARBA00022475"/>
    </source>
</evidence>
<dbReference type="InterPro" id="IPR003439">
    <property type="entry name" value="ABC_transporter-like_ATP-bd"/>
</dbReference>
<dbReference type="SMART" id="SM00382">
    <property type="entry name" value="AAA"/>
    <property type="match status" value="1"/>
</dbReference>
<dbReference type="PANTHER" id="PTHR43394">
    <property type="entry name" value="ATP-DEPENDENT PERMEASE MDL1, MITOCHONDRIAL"/>
    <property type="match status" value="1"/>
</dbReference>
<evidence type="ECO:0000259" key="11">
    <source>
        <dbReference type="PROSITE" id="PS50893"/>
    </source>
</evidence>
<evidence type="ECO:0000256" key="10">
    <source>
        <dbReference type="SAM" id="Phobius"/>
    </source>
</evidence>
<feature type="transmembrane region" description="Helical" evidence="10">
    <location>
        <begin position="293"/>
        <end position="314"/>
    </location>
</feature>
<dbReference type="AlphaFoldDB" id="A0A6H0V1G5"/>
<evidence type="ECO:0000256" key="1">
    <source>
        <dbReference type="ARBA" id="ARBA00004651"/>
    </source>
</evidence>
<keyword evidence="8 10" id="KW-1133">Transmembrane helix</keyword>
<evidence type="ECO:0000259" key="12">
    <source>
        <dbReference type="PROSITE" id="PS50929"/>
    </source>
</evidence>
<reference evidence="13 14" key="1">
    <citation type="submission" date="2019-12" db="EMBL/GenBank/DDBJ databases">
        <title>Sequencing and analysis of the whole genome of Mycoplasma gallinaceum strain Peacock20181011.</title>
        <authorList>
            <person name="Liu X."/>
            <person name="Qin Z."/>
            <person name="Xu H."/>
        </authorList>
    </citation>
    <scope>NUCLEOTIDE SEQUENCE [LARGE SCALE GENOMIC DNA]</scope>
    <source>
        <strain evidence="13 14">Peacock20181011</strain>
    </source>
</reference>
<feature type="transmembrane region" description="Helical" evidence="10">
    <location>
        <begin position="168"/>
        <end position="188"/>
    </location>
</feature>
<dbReference type="FunFam" id="3.40.50.300:FF:000221">
    <property type="entry name" value="Multidrug ABC transporter ATP-binding protein"/>
    <property type="match status" value="1"/>
</dbReference>
<dbReference type="GO" id="GO:0016887">
    <property type="term" value="F:ATP hydrolysis activity"/>
    <property type="evidence" value="ECO:0007669"/>
    <property type="project" value="InterPro"/>
</dbReference>
<evidence type="ECO:0000256" key="5">
    <source>
        <dbReference type="ARBA" id="ARBA00022692"/>
    </source>
</evidence>
<dbReference type="InterPro" id="IPR039421">
    <property type="entry name" value="Type_1_exporter"/>
</dbReference>
<dbReference type="SUPFAM" id="SSF52540">
    <property type="entry name" value="P-loop containing nucleoside triphosphate hydrolases"/>
    <property type="match status" value="1"/>
</dbReference>
<dbReference type="Pfam" id="PF00005">
    <property type="entry name" value="ABC_tran"/>
    <property type="match status" value="1"/>
</dbReference>
<dbReference type="InterPro" id="IPR017871">
    <property type="entry name" value="ABC_transporter-like_CS"/>
</dbReference>
<feature type="domain" description="ABC transmembrane type-1" evidence="12">
    <location>
        <begin position="22"/>
        <end position="312"/>
    </location>
</feature>
<dbReference type="EMBL" id="CP047225">
    <property type="protein sequence ID" value="QIW62181.1"/>
    <property type="molecule type" value="Genomic_DNA"/>
</dbReference>
<dbReference type="InterPro" id="IPR003593">
    <property type="entry name" value="AAA+_ATPase"/>
</dbReference>
<feature type="domain" description="ABC transporter" evidence="11">
    <location>
        <begin position="346"/>
        <end position="582"/>
    </location>
</feature>
<feature type="transmembrane region" description="Helical" evidence="10">
    <location>
        <begin position="144"/>
        <end position="162"/>
    </location>
</feature>
<keyword evidence="6" id="KW-0547">Nucleotide-binding</keyword>
<dbReference type="Gene3D" id="3.40.50.300">
    <property type="entry name" value="P-loop containing nucleotide triphosphate hydrolases"/>
    <property type="match status" value="1"/>
</dbReference>
<dbReference type="GO" id="GO:0015421">
    <property type="term" value="F:ABC-type oligopeptide transporter activity"/>
    <property type="evidence" value="ECO:0007669"/>
    <property type="project" value="TreeGrafter"/>
</dbReference>
<keyword evidence="7 13" id="KW-0067">ATP-binding</keyword>
<evidence type="ECO:0000313" key="14">
    <source>
        <dbReference type="Proteomes" id="UP000503310"/>
    </source>
</evidence>
<evidence type="ECO:0000313" key="13">
    <source>
        <dbReference type="EMBL" id="QIW62181.1"/>
    </source>
</evidence>
<dbReference type="PANTHER" id="PTHR43394:SF1">
    <property type="entry name" value="ATP-BINDING CASSETTE SUB-FAMILY B MEMBER 10, MITOCHONDRIAL"/>
    <property type="match status" value="1"/>
</dbReference>
<dbReference type="CDD" id="cd18548">
    <property type="entry name" value="ABC_6TM_Tm287_like"/>
    <property type="match status" value="1"/>
</dbReference>
<dbReference type="InterPro" id="IPR036640">
    <property type="entry name" value="ABC1_TM_sf"/>
</dbReference>
<dbReference type="Proteomes" id="UP000503310">
    <property type="component" value="Chromosome"/>
</dbReference>
<feature type="transmembrane region" description="Helical" evidence="10">
    <location>
        <begin position="20"/>
        <end position="42"/>
    </location>
</feature>
<feature type="transmembrane region" description="Helical" evidence="10">
    <location>
        <begin position="252"/>
        <end position="273"/>
    </location>
</feature>
<comment type="similarity">
    <text evidence="2">Belongs to the ABC transporter superfamily.</text>
</comment>
<evidence type="ECO:0000256" key="2">
    <source>
        <dbReference type="ARBA" id="ARBA00005417"/>
    </source>
</evidence>
<dbReference type="SUPFAM" id="SSF90123">
    <property type="entry name" value="ABC transporter transmembrane region"/>
    <property type="match status" value="1"/>
</dbReference>
<evidence type="ECO:0000256" key="3">
    <source>
        <dbReference type="ARBA" id="ARBA00022448"/>
    </source>
</evidence>
<protein>
    <submittedName>
        <fullName evidence="13">ATP-binding cassette domain-containing protein</fullName>
    </submittedName>
</protein>